<dbReference type="GeneID" id="78774820"/>
<evidence type="ECO:0000313" key="2">
    <source>
        <dbReference type="EMBL" id="KAF1760762.1"/>
    </source>
</evidence>
<evidence type="ECO:0000256" key="1">
    <source>
        <dbReference type="SAM" id="Phobius"/>
    </source>
</evidence>
<comment type="caution">
    <text evidence="2">The sequence shown here is derived from an EMBL/GenBank/DDBJ whole genome shotgun (WGS) entry which is preliminary data.</text>
</comment>
<feature type="transmembrane region" description="Helical" evidence="1">
    <location>
        <begin position="82"/>
        <end position="104"/>
    </location>
</feature>
<dbReference type="EMBL" id="WUAV01000003">
    <property type="protein sequence ID" value="KAF1760762.1"/>
    <property type="molecule type" value="Genomic_DNA"/>
</dbReference>
<sequence length="127" mass="14684">MDPEDTFRTQIPNFQKKINQTSEDIRIQNPKRFEKQNLEKFAKKNPEDVEILKPKIIVLSISLLLSNTRIHKSNSDRFEPPVVTIIDAVGYGLLTFAYYCLALASKEKEKGKLQNRVEIQKTFVSSE</sequence>
<proteinExistence type="predicted"/>
<evidence type="ECO:0000313" key="3">
    <source>
        <dbReference type="Proteomes" id="UP000483820"/>
    </source>
</evidence>
<keyword evidence="1" id="KW-1133">Transmembrane helix</keyword>
<keyword evidence="1" id="KW-0812">Transmembrane</keyword>
<dbReference type="AlphaFoldDB" id="A0A6A5H2Q4"/>
<dbReference type="RefSeq" id="XP_053586743.1">
    <property type="nucleotide sequence ID" value="XM_053727166.1"/>
</dbReference>
<organism evidence="2 3">
    <name type="scientific">Caenorhabditis remanei</name>
    <name type="common">Caenorhabditis vulgaris</name>
    <dbReference type="NCBI Taxonomy" id="31234"/>
    <lineage>
        <taxon>Eukaryota</taxon>
        <taxon>Metazoa</taxon>
        <taxon>Ecdysozoa</taxon>
        <taxon>Nematoda</taxon>
        <taxon>Chromadorea</taxon>
        <taxon>Rhabditida</taxon>
        <taxon>Rhabditina</taxon>
        <taxon>Rhabditomorpha</taxon>
        <taxon>Rhabditoidea</taxon>
        <taxon>Rhabditidae</taxon>
        <taxon>Peloderinae</taxon>
        <taxon>Caenorhabditis</taxon>
    </lineage>
</organism>
<keyword evidence="1" id="KW-0472">Membrane</keyword>
<accession>A0A6A5H2Q4</accession>
<protein>
    <submittedName>
        <fullName evidence="2">Uncharacterized protein</fullName>
    </submittedName>
</protein>
<dbReference type="Proteomes" id="UP000483820">
    <property type="component" value="Chromosome III"/>
</dbReference>
<name>A0A6A5H2Q4_CAERE</name>
<dbReference type="KEGG" id="crq:GCK72_009012"/>
<gene>
    <name evidence="2" type="ORF">GCK72_009012</name>
</gene>
<dbReference type="CTD" id="78774820"/>
<reference evidence="2 3" key="1">
    <citation type="submission" date="2019-12" db="EMBL/GenBank/DDBJ databases">
        <title>Chromosome-level assembly of the Caenorhabditis remanei genome.</title>
        <authorList>
            <person name="Teterina A.A."/>
            <person name="Willis J.H."/>
            <person name="Phillips P.C."/>
        </authorList>
    </citation>
    <scope>NUCLEOTIDE SEQUENCE [LARGE SCALE GENOMIC DNA]</scope>
    <source>
        <strain evidence="2 3">PX506</strain>
        <tissue evidence="2">Whole organism</tissue>
    </source>
</reference>